<accession>A0A9J6E5P6</accession>
<name>A0A9J6E5P6_RHIMP</name>
<feature type="region of interest" description="Disordered" evidence="1">
    <location>
        <begin position="40"/>
        <end position="112"/>
    </location>
</feature>
<evidence type="ECO:0000313" key="4">
    <source>
        <dbReference type="Proteomes" id="UP000821866"/>
    </source>
</evidence>
<dbReference type="EMBL" id="JABSTU010000005">
    <property type="protein sequence ID" value="KAH8029915.1"/>
    <property type="molecule type" value="Genomic_DNA"/>
</dbReference>
<organism evidence="3 4">
    <name type="scientific">Rhipicephalus microplus</name>
    <name type="common">Cattle tick</name>
    <name type="synonym">Boophilus microplus</name>
    <dbReference type="NCBI Taxonomy" id="6941"/>
    <lineage>
        <taxon>Eukaryota</taxon>
        <taxon>Metazoa</taxon>
        <taxon>Ecdysozoa</taxon>
        <taxon>Arthropoda</taxon>
        <taxon>Chelicerata</taxon>
        <taxon>Arachnida</taxon>
        <taxon>Acari</taxon>
        <taxon>Parasitiformes</taxon>
        <taxon>Ixodida</taxon>
        <taxon>Ixodoidea</taxon>
        <taxon>Ixodidae</taxon>
        <taxon>Rhipicephalinae</taxon>
        <taxon>Rhipicephalus</taxon>
        <taxon>Boophilus</taxon>
    </lineage>
</organism>
<keyword evidence="4" id="KW-1185">Reference proteome</keyword>
<feature type="compositionally biased region" description="Acidic residues" evidence="1">
    <location>
        <begin position="40"/>
        <end position="49"/>
    </location>
</feature>
<evidence type="ECO:0000256" key="2">
    <source>
        <dbReference type="SAM" id="SignalP"/>
    </source>
</evidence>
<feature type="compositionally biased region" description="Acidic residues" evidence="1">
    <location>
        <begin position="79"/>
        <end position="93"/>
    </location>
</feature>
<protein>
    <submittedName>
        <fullName evidence="3">Uncharacterized protein</fullName>
    </submittedName>
</protein>
<gene>
    <name evidence="3" type="ORF">HPB51_005217</name>
</gene>
<proteinExistence type="predicted"/>
<dbReference type="Proteomes" id="UP000821866">
    <property type="component" value="Chromosome 3"/>
</dbReference>
<comment type="caution">
    <text evidence="3">The sequence shown here is derived from an EMBL/GenBank/DDBJ whole genome shotgun (WGS) entry which is preliminary data.</text>
</comment>
<reference evidence="3" key="1">
    <citation type="journal article" date="2020" name="Cell">
        <title>Large-Scale Comparative Analyses of Tick Genomes Elucidate Their Genetic Diversity and Vector Capacities.</title>
        <authorList>
            <consortium name="Tick Genome and Microbiome Consortium (TIGMIC)"/>
            <person name="Jia N."/>
            <person name="Wang J."/>
            <person name="Shi W."/>
            <person name="Du L."/>
            <person name="Sun Y."/>
            <person name="Zhan W."/>
            <person name="Jiang J.F."/>
            <person name="Wang Q."/>
            <person name="Zhang B."/>
            <person name="Ji P."/>
            <person name="Bell-Sakyi L."/>
            <person name="Cui X.M."/>
            <person name="Yuan T.T."/>
            <person name="Jiang B.G."/>
            <person name="Yang W.F."/>
            <person name="Lam T.T."/>
            <person name="Chang Q.C."/>
            <person name="Ding S.J."/>
            <person name="Wang X.J."/>
            <person name="Zhu J.G."/>
            <person name="Ruan X.D."/>
            <person name="Zhao L."/>
            <person name="Wei J.T."/>
            <person name="Ye R.Z."/>
            <person name="Que T.C."/>
            <person name="Du C.H."/>
            <person name="Zhou Y.H."/>
            <person name="Cheng J.X."/>
            <person name="Dai P.F."/>
            <person name="Guo W.B."/>
            <person name="Han X.H."/>
            <person name="Huang E.J."/>
            <person name="Li L.F."/>
            <person name="Wei W."/>
            <person name="Gao Y.C."/>
            <person name="Liu J.Z."/>
            <person name="Shao H.Z."/>
            <person name="Wang X."/>
            <person name="Wang C.C."/>
            <person name="Yang T.C."/>
            <person name="Huo Q.B."/>
            <person name="Li W."/>
            <person name="Chen H.Y."/>
            <person name="Chen S.E."/>
            <person name="Zhou L.G."/>
            <person name="Ni X.B."/>
            <person name="Tian J.H."/>
            <person name="Sheng Y."/>
            <person name="Liu T."/>
            <person name="Pan Y.S."/>
            <person name="Xia L.Y."/>
            <person name="Li J."/>
            <person name="Zhao F."/>
            <person name="Cao W.C."/>
        </authorList>
    </citation>
    <scope>NUCLEOTIDE SEQUENCE</scope>
    <source>
        <strain evidence="3">Rmic-2018</strain>
    </source>
</reference>
<dbReference type="AlphaFoldDB" id="A0A9J6E5P6"/>
<sequence>MRAIRGCLFLFLVLLSANFIEALSFPPPSRTWEFVDDFGETNQDEDTQDTLDKGGEEPLEAAEELTEADDQNEFGAQGDQDEGDEASEAEEELSPTAGRMPQGRLQGLSGRSGQAMLAEQRQVIRQIEIVIDLGRKFEKNLTIMRELVNKEMERSRSRNEIILCKRRIAGIDKILTQVKTRNDQTEARFRTILKRTLSGEIRTKRSCHVQLRGLLIGYRTSLHSLFRNSAGFLRSIVQGVSGALSHLGRGILDIFKLKFQPFKFAINTITNRESFRKPIGSILFGR</sequence>
<reference evidence="3" key="2">
    <citation type="submission" date="2021-09" db="EMBL/GenBank/DDBJ databases">
        <authorList>
            <person name="Jia N."/>
            <person name="Wang J."/>
            <person name="Shi W."/>
            <person name="Du L."/>
            <person name="Sun Y."/>
            <person name="Zhan W."/>
            <person name="Jiang J."/>
            <person name="Wang Q."/>
            <person name="Zhang B."/>
            <person name="Ji P."/>
            <person name="Sakyi L.B."/>
            <person name="Cui X."/>
            <person name="Yuan T."/>
            <person name="Jiang B."/>
            <person name="Yang W."/>
            <person name="Lam T.T.-Y."/>
            <person name="Chang Q."/>
            <person name="Ding S."/>
            <person name="Wang X."/>
            <person name="Zhu J."/>
            <person name="Ruan X."/>
            <person name="Zhao L."/>
            <person name="Wei J."/>
            <person name="Que T."/>
            <person name="Du C."/>
            <person name="Cheng J."/>
            <person name="Dai P."/>
            <person name="Han X."/>
            <person name="Huang E."/>
            <person name="Gao Y."/>
            <person name="Liu J."/>
            <person name="Shao H."/>
            <person name="Ye R."/>
            <person name="Li L."/>
            <person name="Wei W."/>
            <person name="Wang X."/>
            <person name="Wang C."/>
            <person name="Huo Q."/>
            <person name="Li W."/>
            <person name="Guo W."/>
            <person name="Chen H."/>
            <person name="Chen S."/>
            <person name="Zhou L."/>
            <person name="Zhou L."/>
            <person name="Ni X."/>
            <person name="Tian J."/>
            <person name="Zhou Y."/>
            <person name="Sheng Y."/>
            <person name="Liu T."/>
            <person name="Pan Y."/>
            <person name="Xia L."/>
            <person name="Li J."/>
            <person name="Zhao F."/>
            <person name="Cao W."/>
        </authorList>
    </citation>
    <scope>NUCLEOTIDE SEQUENCE</scope>
    <source>
        <strain evidence="3">Rmic-2018</strain>
        <tissue evidence="3">Larvae</tissue>
    </source>
</reference>
<evidence type="ECO:0000256" key="1">
    <source>
        <dbReference type="SAM" id="MobiDB-lite"/>
    </source>
</evidence>
<evidence type="ECO:0000313" key="3">
    <source>
        <dbReference type="EMBL" id="KAH8029915.1"/>
    </source>
</evidence>
<feature type="compositionally biased region" description="Acidic residues" evidence="1">
    <location>
        <begin position="57"/>
        <end position="72"/>
    </location>
</feature>
<dbReference type="VEuPathDB" id="VectorBase:LOC119164760"/>
<feature type="chain" id="PRO_5039941618" evidence="2">
    <location>
        <begin position="23"/>
        <end position="286"/>
    </location>
</feature>
<feature type="signal peptide" evidence="2">
    <location>
        <begin position="1"/>
        <end position="22"/>
    </location>
</feature>
<keyword evidence="2" id="KW-0732">Signal</keyword>